<reference evidence="4 5" key="1">
    <citation type="submission" date="2023-07" db="EMBL/GenBank/DDBJ databases">
        <title>Genomic Encyclopedia of Type Strains, Phase IV (KMG-IV): sequencing the most valuable type-strain genomes for metagenomic binning, comparative biology and taxonomic classification.</title>
        <authorList>
            <person name="Goeker M."/>
        </authorList>
    </citation>
    <scope>NUCLEOTIDE SEQUENCE [LARGE SCALE GENOMIC DNA]</scope>
    <source>
        <strain evidence="4 5">DSM 19092</strain>
    </source>
</reference>
<dbReference type="InterPro" id="IPR050721">
    <property type="entry name" value="Trk_Ktr_HKT_K-transport"/>
</dbReference>
<dbReference type="InterPro" id="IPR013099">
    <property type="entry name" value="K_chnl_dom"/>
</dbReference>
<name>A0ABT9VSC0_9BACI</name>
<dbReference type="InterPro" id="IPR003148">
    <property type="entry name" value="RCK_N"/>
</dbReference>
<keyword evidence="2" id="KW-0812">Transmembrane</keyword>
<keyword evidence="4" id="KW-0406">Ion transport</keyword>
<sequence length="331" mass="37619">MKISKLWIQYLKWPLYLRISIIVFMIILTFGFTISQLEPDQFPTPFEGIWWSLVTISTVGYGDFAPKTVAGRILGMVMIFIGASFITAYFSSLSASTVKKQNARIDGSLPFTGSQHVIIIGWNEKANELVKMLRKHRPFHSIVLIDSSLNSSPYLEEKIHFIKGEPANDRILERANIKEAQSVFITADQHKNEQYADMQTILILLAVKGLNPSVYTVCEILTETQTNNALRAGADEMIKSYQLTSHVMISSFLSPPQYSQILMELSPVNGTYTTLERIQNELVGLTFQEVHDQLFECEKILFGIKRGEEIVINPPRHYILLQDDELLIIKS</sequence>
<keyword evidence="4" id="KW-0407">Ion channel</keyword>
<dbReference type="InterPro" id="IPR036291">
    <property type="entry name" value="NAD(P)-bd_dom_sf"/>
</dbReference>
<dbReference type="Proteomes" id="UP001225646">
    <property type="component" value="Unassembled WGS sequence"/>
</dbReference>
<comment type="caution">
    <text evidence="4">The sequence shown here is derived from an EMBL/GenBank/DDBJ whole genome shotgun (WGS) entry which is preliminary data.</text>
</comment>
<keyword evidence="2" id="KW-0472">Membrane</keyword>
<dbReference type="EMBL" id="JAUSTR010000029">
    <property type="protein sequence ID" value="MDQ0163886.1"/>
    <property type="molecule type" value="Genomic_DNA"/>
</dbReference>
<feature type="domain" description="RCK N-terminal" evidence="3">
    <location>
        <begin position="114"/>
        <end position="238"/>
    </location>
</feature>
<dbReference type="PANTHER" id="PTHR43833:SF9">
    <property type="entry name" value="POTASSIUM CHANNEL PROTEIN YUGO-RELATED"/>
    <property type="match status" value="1"/>
</dbReference>
<dbReference type="Pfam" id="PF02254">
    <property type="entry name" value="TrkA_N"/>
    <property type="match status" value="1"/>
</dbReference>
<feature type="transmembrane region" description="Helical" evidence="2">
    <location>
        <begin position="73"/>
        <end position="91"/>
    </location>
</feature>
<dbReference type="Pfam" id="PF07885">
    <property type="entry name" value="Ion_trans_2"/>
    <property type="match status" value="1"/>
</dbReference>
<protein>
    <submittedName>
        <fullName evidence="4">Voltage-gated potassium channel</fullName>
    </submittedName>
</protein>
<dbReference type="RefSeq" id="WP_419152823.1">
    <property type="nucleotide sequence ID" value="NZ_JAUSTR010000029.1"/>
</dbReference>
<keyword evidence="4" id="KW-0813">Transport</keyword>
<accession>A0ABT9VSC0</accession>
<dbReference type="SUPFAM" id="SSF51735">
    <property type="entry name" value="NAD(P)-binding Rossmann-fold domains"/>
    <property type="match status" value="1"/>
</dbReference>
<evidence type="ECO:0000313" key="5">
    <source>
        <dbReference type="Proteomes" id="UP001225646"/>
    </source>
</evidence>
<dbReference type="Gene3D" id="1.10.287.70">
    <property type="match status" value="1"/>
</dbReference>
<comment type="subcellular location">
    <subcellularLocation>
        <location evidence="1">Cell membrane</location>
        <topology evidence="1">Multi-pass membrane protein</topology>
    </subcellularLocation>
</comment>
<dbReference type="PROSITE" id="PS51201">
    <property type="entry name" value="RCK_N"/>
    <property type="match status" value="1"/>
</dbReference>
<dbReference type="PANTHER" id="PTHR43833">
    <property type="entry name" value="POTASSIUM CHANNEL PROTEIN 2-RELATED-RELATED"/>
    <property type="match status" value="1"/>
</dbReference>
<evidence type="ECO:0000313" key="4">
    <source>
        <dbReference type="EMBL" id="MDQ0163886.1"/>
    </source>
</evidence>
<evidence type="ECO:0000256" key="2">
    <source>
        <dbReference type="SAM" id="Phobius"/>
    </source>
</evidence>
<dbReference type="SUPFAM" id="SSF81324">
    <property type="entry name" value="Voltage-gated potassium channels"/>
    <property type="match status" value="1"/>
</dbReference>
<evidence type="ECO:0000256" key="1">
    <source>
        <dbReference type="ARBA" id="ARBA00004651"/>
    </source>
</evidence>
<organism evidence="4 5">
    <name type="scientific">Aeribacillus alveayuensis</name>
    <dbReference type="NCBI Taxonomy" id="279215"/>
    <lineage>
        <taxon>Bacteria</taxon>
        <taxon>Bacillati</taxon>
        <taxon>Bacillota</taxon>
        <taxon>Bacilli</taxon>
        <taxon>Bacillales</taxon>
        <taxon>Bacillaceae</taxon>
        <taxon>Aeribacillus</taxon>
    </lineage>
</organism>
<dbReference type="Gene3D" id="3.40.50.720">
    <property type="entry name" value="NAD(P)-binding Rossmann-like Domain"/>
    <property type="match status" value="1"/>
</dbReference>
<dbReference type="GO" id="GO:0034220">
    <property type="term" value="P:monoatomic ion transmembrane transport"/>
    <property type="evidence" value="ECO:0007669"/>
    <property type="project" value="UniProtKB-KW"/>
</dbReference>
<keyword evidence="5" id="KW-1185">Reference proteome</keyword>
<feature type="transmembrane region" description="Helical" evidence="2">
    <location>
        <begin position="15"/>
        <end position="37"/>
    </location>
</feature>
<proteinExistence type="predicted"/>
<keyword evidence="2" id="KW-1133">Transmembrane helix</keyword>
<evidence type="ECO:0000259" key="3">
    <source>
        <dbReference type="PROSITE" id="PS51201"/>
    </source>
</evidence>
<gene>
    <name evidence="4" type="ORF">J2S06_003014</name>
</gene>